<evidence type="ECO:0000256" key="1">
    <source>
        <dbReference type="SAM" id="MobiDB-lite"/>
    </source>
</evidence>
<organism evidence="3 4">
    <name type="scientific">Cotesia congregata</name>
    <name type="common">Parasitoid wasp</name>
    <name type="synonym">Apanteles congregatus</name>
    <dbReference type="NCBI Taxonomy" id="51543"/>
    <lineage>
        <taxon>Eukaryota</taxon>
        <taxon>Metazoa</taxon>
        <taxon>Ecdysozoa</taxon>
        <taxon>Arthropoda</taxon>
        <taxon>Hexapoda</taxon>
        <taxon>Insecta</taxon>
        <taxon>Pterygota</taxon>
        <taxon>Neoptera</taxon>
        <taxon>Endopterygota</taxon>
        <taxon>Hymenoptera</taxon>
        <taxon>Apocrita</taxon>
        <taxon>Ichneumonoidea</taxon>
        <taxon>Braconidae</taxon>
        <taxon>Microgastrinae</taxon>
        <taxon>Cotesia</taxon>
    </lineage>
</organism>
<comment type="caution">
    <text evidence="3">The sequence shown here is derived from an EMBL/GenBank/DDBJ whole genome shotgun (WGS) entry which is preliminary data.</text>
</comment>
<feature type="compositionally biased region" description="Low complexity" evidence="1">
    <location>
        <begin position="121"/>
        <end position="178"/>
    </location>
</feature>
<evidence type="ECO:0000313" key="4">
    <source>
        <dbReference type="Proteomes" id="UP000786811"/>
    </source>
</evidence>
<protein>
    <submittedName>
        <fullName evidence="3">Uncharacterized protein</fullName>
    </submittedName>
</protein>
<dbReference type="EMBL" id="CAJNRD030001124">
    <property type="protein sequence ID" value="CAG5106193.1"/>
    <property type="molecule type" value="Genomic_DNA"/>
</dbReference>
<dbReference type="AlphaFoldDB" id="A0A8J2HNF8"/>
<keyword evidence="4" id="KW-1185">Reference proteome</keyword>
<dbReference type="OrthoDB" id="10497004at2759"/>
<feature type="signal peptide" evidence="2">
    <location>
        <begin position="1"/>
        <end position="16"/>
    </location>
</feature>
<accession>A0A8J2HNF8</accession>
<name>A0A8J2HNF8_COTCN</name>
<dbReference type="SUPFAM" id="SSF50814">
    <property type="entry name" value="Lipocalins"/>
    <property type="match status" value="1"/>
</dbReference>
<feature type="compositionally biased region" description="Low complexity" evidence="1">
    <location>
        <begin position="45"/>
        <end position="72"/>
    </location>
</feature>
<feature type="chain" id="PRO_5035222836" evidence="2">
    <location>
        <begin position="17"/>
        <end position="400"/>
    </location>
</feature>
<evidence type="ECO:0000313" key="3">
    <source>
        <dbReference type="EMBL" id="CAG5106193.1"/>
    </source>
</evidence>
<feature type="compositionally biased region" description="Low complexity" evidence="1">
    <location>
        <begin position="85"/>
        <end position="98"/>
    </location>
</feature>
<proteinExistence type="predicted"/>
<sequence>MFSVPILFCIIAIVLAQSAELGSFGSSLSHKHHKTPSNHQPPKLPSSSLQPSEIPSTSSIKPSEPSSSNIKPLDPSFSNIKPSEPLSSNIKPSKPSPSKIKRPKPSFANIKSAVSNSSNTKPSKPISSDIKPSEPISSNINPSEPLSSIIKPSDPSSSTSKPSAPTFSSIQPPKNTSSSHHHPKSPSSGHQPSKTSKCPFVDFPLWNLSAMCGEWYLYESSLNVRSKDERCIKVKLEEYPVGKFKLISKSYITSISITSTVVTDVIVKNKDNGVLVSHVPLFGSIYKNVTLLTIERDYVILYSCQMHGTKRVESAWVFIKYVSSPPIGLNDKIENAFKGHNLKMPNMNSSDYKECVDVFSSYQFDPAPTPEPMTISCFLNAKCLAKKWREFLNLFIPCKS</sequence>
<dbReference type="Proteomes" id="UP000786811">
    <property type="component" value="Unassembled WGS sequence"/>
</dbReference>
<evidence type="ECO:0000256" key="2">
    <source>
        <dbReference type="SAM" id="SignalP"/>
    </source>
</evidence>
<feature type="region of interest" description="Disordered" evidence="1">
    <location>
        <begin position="27"/>
        <end position="195"/>
    </location>
</feature>
<reference evidence="3" key="1">
    <citation type="submission" date="2021-04" db="EMBL/GenBank/DDBJ databases">
        <authorList>
            <person name="Chebbi M.A.C M."/>
        </authorList>
    </citation>
    <scope>NUCLEOTIDE SEQUENCE</scope>
</reference>
<feature type="compositionally biased region" description="Low complexity" evidence="1">
    <location>
        <begin position="185"/>
        <end position="194"/>
    </location>
</feature>
<dbReference type="Gene3D" id="2.40.128.20">
    <property type="match status" value="1"/>
</dbReference>
<gene>
    <name evidence="3" type="ORF">HICCMSTLAB_LOCUS12138</name>
</gene>
<dbReference type="InterPro" id="IPR012674">
    <property type="entry name" value="Calycin"/>
</dbReference>
<keyword evidence="2" id="KW-0732">Signal</keyword>